<gene>
    <name evidence="1" type="ORF">SPELUC_LOCUS15347</name>
</gene>
<dbReference type="EMBL" id="CAJVPW010050152">
    <property type="protein sequence ID" value="CAG8764329.1"/>
    <property type="molecule type" value="Genomic_DNA"/>
</dbReference>
<comment type="caution">
    <text evidence="1">The sequence shown here is derived from an EMBL/GenBank/DDBJ whole genome shotgun (WGS) entry which is preliminary data.</text>
</comment>
<evidence type="ECO:0000313" key="1">
    <source>
        <dbReference type="EMBL" id="CAG8764329.1"/>
    </source>
</evidence>
<protein>
    <submittedName>
        <fullName evidence="1">10394_t:CDS:1</fullName>
    </submittedName>
</protein>
<proteinExistence type="predicted"/>
<feature type="non-terminal residue" evidence="1">
    <location>
        <position position="174"/>
    </location>
</feature>
<reference evidence="1" key="1">
    <citation type="submission" date="2021-06" db="EMBL/GenBank/DDBJ databases">
        <authorList>
            <person name="Kallberg Y."/>
            <person name="Tangrot J."/>
            <person name="Rosling A."/>
        </authorList>
    </citation>
    <scope>NUCLEOTIDE SEQUENCE</scope>
    <source>
        <strain evidence="1">28 12/20/2015</strain>
    </source>
</reference>
<name>A0ACA9QS36_9GLOM</name>
<accession>A0ACA9QS36</accession>
<evidence type="ECO:0000313" key="2">
    <source>
        <dbReference type="Proteomes" id="UP000789366"/>
    </source>
</evidence>
<organism evidence="1 2">
    <name type="scientific">Cetraspora pellucida</name>
    <dbReference type="NCBI Taxonomy" id="1433469"/>
    <lineage>
        <taxon>Eukaryota</taxon>
        <taxon>Fungi</taxon>
        <taxon>Fungi incertae sedis</taxon>
        <taxon>Mucoromycota</taxon>
        <taxon>Glomeromycotina</taxon>
        <taxon>Glomeromycetes</taxon>
        <taxon>Diversisporales</taxon>
        <taxon>Gigasporaceae</taxon>
        <taxon>Cetraspora</taxon>
    </lineage>
</organism>
<dbReference type="Proteomes" id="UP000789366">
    <property type="component" value="Unassembled WGS sequence"/>
</dbReference>
<keyword evidence="2" id="KW-1185">Reference proteome</keyword>
<feature type="non-terminal residue" evidence="1">
    <location>
        <position position="1"/>
    </location>
</feature>
<sequence>TMSESSEHEFSNEAIYIEPVLFQILDENQDRYEFSDKFSYSELVAKTDVFLYSEKRFSTWNICEKYLNEWAEEQGFYIVKDRVHRNENIVHRQTFLYEHSHSYDSISNKNTKTKKMQCLFLINASCLKINNPEGSVIVNKIIFDYNYPVNYELVEFENAKKFTNLMLEDIKFMT</sequence>